<evidence type="ECO:0000313" key="2">
    <source>
        <dbReference type="EMBL" id="GMI65388.1"/>
    </source>
</evidence>
<dbReference type="SUPFAM" id="SSF141562">
    <property type="entry name" value="At5g01610-like"/>
    <property type="match status" value="1"/>
</dbReference>
<feature type="chain" id="PRO_5040930948" description="DUF538 domain-containing protein" evidence="1">
    <location>
        <begin position="33"/>
        <end position="180"/>
    </location>
</feature>
<dbReference type="InterPro" id="IPR007493">
    <property type="entry name" value="DUF538"/>
</dbReference>
<dbReference type="Pfam" id="PF04398">
    <property type="entry name" value="DUF538"/>
    <property type="match status" value="1"/>
</dbReference>
<keyword evidence="3" id="KW-1185">Reference proteome</keyword>
<dbReference type="Gene3D" id="2.30.240.10">
    <property type="entry name" value="At5g01610-like"/>
    <property type="match status" value="1"/>
</dbReference>
<proteinExistence type="predicted"/>
<sequence length="180" mass="19981">MGSFIIQRFNFSSNLIVLFLLISQSFVIQTISHENNNPTAYELLKDFDFPIGLLPKGVIGYDFDPSSGKFSASFNGGCSFSLEGSYRLKYKNIIKGYLSKGKISSLEGVSVKLWFMWVNIVEVSRRGNDLEFSVGIAAAGFPVDNFEECPQCGCGVNCNGVINLQEQVRKFEEIPLVSSF</sequence>
<evidence type="ECO:0000313" key="3">
    <source>
        <dbReference type="Proteomes" id="UP001165190"/>
    </source>
</evidence>
<name>A0A9W7LHS9_HIBTR</name>
<dbReference type="Proteomes" id="UP001165190">
    <property type="component" value="Unassembled WGS sequence"/>
</dbReference>
<protein>
    <recommendedName>
        <fullName evidence="4">DUF538 domain-containing protein</fullName>
    </recommendedName>
</protein>
<feature type="signal peptide" evidence="1">
    <location>
        <begin position="1"/>
        <end position="32"/>
    </location>
</feature>
<keyword evidence="1" id="KW-0732">Signal</keyword>
<accession>A0A9W7LHS9</accession>
<gene>
    <name evidence="2" type="ORF">HRI_000208100</name>
</gene>
<dbReference type="OrthoDB" id="1873537at2759"/>
<dbReference type="AlphaFoldDB" id="A0A9W7LHS9"/>
<dbReference type="EMBL" id="BSYR01000003">
    <property type="protein sequence ID" value="GMI65388.1"/>
    <property type="molecule type" value="Genomic_DNA"/>
</dbReference>
<dbReference type="PANTHER" id="PTHR31676:SF76">
    <property type="entry name" value="OS05G0362300 PROTEIN"/>
    <property type="match status" value="1"/>
</dbReference>
<organism evidence="2 3">
    <name type="scientific">Hibiscus trionum</name>
    <name type="common">Flower of an hour</name>
    <dbReference type="NCBI Taxonomy" id="183268"/>
    <lineage>
        <taxon>Eukaryota</taxon>
        <taxon>Viridiplantae</taxon>
        <taxon>Streptophyta</taxon>
        <taxon>Embryophyta</taxon>
        <taxon>Tracheophyta</taxon>
        <taxon>Spermatophyta</taxon>
        <taxon>Magnoliopsida</taxon>
        <taxon>eudicotyledons</taxon>
        <taxon>Gunneridae</taxon>
        <taxon>Pentapetalae</taxon>
        <taxon>rosids</taxon>
        <taxon>malvids</taxon>
        <taxon>Malvales</taxon>
        <taxon>Malvaceae</taxon>
        <taxon>Malvoideae</taxon>
        <taxon>Hibiscus</taxon>
    </lineage>
</organism>
<dbReference type="PANTHER" id="PTHR31676">
    <property type="entry name" value="T31J12.3 PROTEIN-RELATED"/>
    <property type="match status" value="1"/>
</dbReference>
<evidence type="ECO:0000256" key="1">
    <source>
        <dbReference type="SAM" id="SignalP"/>
    </source>
</evidence>
<dbReference type="InterPro" id="IPR036758">
    <property type="entry name" value="At5g01610-like"/>
</dbReference>
<comment type="caution">
    <text evidence="2">The sequence shown here is derived from an EMBL/GenBank/DDBJ whole genome shotgun (WGS) entry which is preliminary data.</text>
</comment>
<evidence type="ECO:0008006" key="4">
    <source>
        <dbReference type="Google" id="ProtNLM"/>
    </source>
</evidence>
<reference evidence="2" key="1">
    <citation type="submission" date="2023-05" db="EMBL/GenBank/DDBJ databases">
        <title>Genome and transcriptome analyses reveal genes involved in the formation of fine ridges on petal epidermal cells in Hibiscus trionum.</title>
        <authorList>
            <person name="Koshimizu S."/>
            <person name="Masuda S."/>
            <person name="Ishii T."/>
            <person name="Shirasu K."/>
            <person name="Hoshino A."/>
            <person name="Arita M."/>
        </authorList>
    </citation>
    <scope>NUCLEOTIDE SEQUENCE</scope>
    <source>
        <strain evidence="2">Hamamatsu line</strain>
    </source>
</reference>